<gene>
    <name evidence="1" type="ORF">RDB_LOCUS140952</name>
</gene>
<protein>
    <submittedName>
        <fullName evidence="1">Uncharacterized protein</fullName>
    </submittedName>
</protein>
<comment type="caution">
    <text evidence="1">The sequence shown here is derived from an EMBL/GenBank/DDBJ whole genome shotgun (WGS) entry which is preliminary data.</text>
</comment>
<evidence type="ECO:0000313" key="1">
    <source>
        <dbReference type="EMBL" id="CAE6447856.1"/>
    </source>
</evidence>
<sequence length="153" mass="17262">MSNPTRGIECHDLCSAVSPRLDRHSAQRLIITDGYNFNYLPYVLKFGSSGTPYWDISDEWRDLGYQPSFSDTVLHFAAGSHGETTYENSSGGIFIHVTCQIMREPRTLPELLIQVRPLSCMHPTSWIYTTKTFYSSLDGSDLGTKLESESKNT</sequence>
<name>A0A8H3B4Y7_9AGAM</name>
<reference evidence="1" key="1">
    <citation type="submission" date="2021-01" db="EMBL/GenBank/DDBJ databases">
        <authorList>
            <person name="Kaushik A."/>
        </authorList>
    </citation>
    <scope>NUCLEOTIDE SEQUENCE</scope>
    <source>
        <strain evidence="1">AG1-1C</strain>
    </source>
</reference>
<accession>A0A8H3B4Y7</accession>
<evidence type="ECO:0000313" key="2">
    <source>
        <dbReference type="Proteomes" id="UP000663846"/>
    </source>
</evidence>
<proteinExistence type="predicted"/>
<dbReference type="Proteomes" id="UP000663846">
    <property type="component" value="Unassembled WGS sequence"/>
</dbReference>
<organism evidence="1 2">
    <name type="scientific">Rhizoctonia solani</name>
    <dbReference type="NCBI Taxonomy" id="456999"/>
    <lineage>
        <taxon>Eukaryota</taxon>
        <taxon>Fungi</taxon>
        <taxon>Dikarya</taxon>
        <taxon>Basidiomycota</taxon>
        <taxon>Agaricomycotina</taxon>
        <taxon>Agaricomycetes</taxon>
        <taxon>Cantharellales</taxon>
        <taxon>Ceratobasidiaceae</taxon>
        <taxon>Rhizoctonia</taxon>
    </lineage>
</organism>
<dbReference type="EMBL" id="CAJMWS010000494">
    <property type="protein sequence ID" value="CAE6447856.1"/>
    <property type="molecule type" value="Genomic_DNA"/>
</dbReference>
<dbReference type="AlphaFoldDB" id="A0A8H3B4Y7"/>